<reference evidence="6" key="1">
    <citation type="submission" date="2020-05" db="EMBL/GenBank/DDBJ databases">
        <title>Mycena genomes resolve the evolution of fungal bioluminescence.</title>
        <authorList>
            <person name="Tsai I.J."/>
        </authorList>
    </citation>
    <scope>NUCLEOTIDE SEQUENCE</scope>
    <source>
        <strain evidence="6">CCC161011</strain>
    </source>
</reference>
<proteinExistence type="inferred from homology"/>
<dbReference type="OrthoDB" id="361870at2759"/>
<dbReference type="Gene3D" id="2.30.170.40">
    <property type="entry name" value="Ribosomal protein L28/L24"/>
    <property type="match status" value="1"/>
</dbReference>
<dbReference type="SUPFAM" id="SSF143800">
    <property type="entry name" value="L28p-like"/>
    <property type="match status" value="1"/>
</dbReference>
<name>A0A8H6Y899_9AGAR</name>
<feature type="compositionally biased region" description="Low complexity" evidence="5">
    <location>
        <begin position="121"/>
        <end position="133"/>
    </location>
</feature>
<dbReference type="FunFam" id="2.30.170.40:FF:000003">
    <property type="entry name" value="54S ribosomal protein L24"/>
    <property type="match status" value="1"/>
</dbReference>
<sequence length="214" mass="23701">MRPTIPAAAARAPSQVAVTPQPFKRAQFGLFQGRTKQYGNNVPFSLHKTRRSWLPNVQRKRLFSETLQSHVRVKVTTTALKTIKKKGGVDNYLMQTNAGLLGWKGMQLRISLRETQKKTVAAAADSPESSESAVKPARRPKKPLIPPQPESALKALGDPRTAAKVVRHNRLMAAKALGKPGSMASAEETIKYMKQLKIEQDKYLPRQASTKLPL</sequence>
<dbReference type="HAMAP" id="MF_00373">
    <property type="entry name" value="Ribosomal_bL28"/>
    <property type="match status" value="1"/>
</dbReference>
<dbReference type="Proteomes" id="UP000620124">
    <property type="component" value="Unassembled WGS sequence"/>
</dbReference>
<dbReference type="GO" id="GO:0005762">
    <property type="term" value="C:mitochondrial large ribosomal subunit"/>
    <property type="evidence" value="ECO:0007669"/>
    <property type="project" value="TreeGrafter"/>
</dbReference>
<evidence type="ECO:0000313" key="7">
    <source>
        <dbReference type="Proteomes" id="UP000620124"/>
    </source>
</evidence>
<comment type="similarity">
    <text evidence="1">Belongs to the bacterial ribosomal protein bL28 family.</text>
</comment>
<evidence type="ECO:0000313" key="6">
    <source>
        <dbReference type="EMBL" id="KAF7353706.1"/>
    </source>
</evidence>
<comment type="caution">
    <text evidence="6">The sequence shown here is derived from an EMBL/GenBank/DDBJ whole genome shotgun (WGS) entry which is preliminary data.</text>
</comment>
<accession>A0A8H6Y899</accession>
<dbReference type="EMBL" id="JACAZI010000008">
    <property type="protein sequence ID" value="KAF7353706.1"/>
    <property type="molecule type" value="Genomic_DNA"/>
</dbReference>
<evidence type="ECO:0000256" key="3">
    <source>
        <dbReference type="ARBA" id="ARBA00023274"/>
    </source>
</evidence>
<protein>
    <recommendedName>
        <fullName evidence="4">Large ribosomal subunit protein bL28m</fullName>
    </recommendedName>
</protein>
<dbReference type="AlphaFoldDB" id="A0A8H6Y899"/>
<keyword evidence="3" id="KW-0687">Ribonucleoprotein</keyword>
<gene>
    <name evidence="6" type="ORF">MVEN_01055600</name>
</gene>
<dbReference type="InterPro" id="IPR034704">
    <property type="entry name" value="Ribosomal_bL28/bL31-like_sf"/>
</dbReference>
<keyword evidence="7" id="KW-1185">Reference proteome</keyword>
<dbReference type="PANTHER" id="PTHR13528">
    <property type="entry name" value="39S RIBOSOMAL PROTEIN L28, MITOCHONDRIAL"/>
    <property type="match status" value="1"/>
</dbReference>
<dbReference type="Pfam" id="PF00830">
    <property type="entry name" value="Ribosomal_L28"/>
    <property type="match status" value="1"/>
</dbReference>
<feature type="region of interest" description="Disordered" evidence="5">
    <location>
        <begin position="121"/>
        <end position="158"/>
    </location>
</feature>
<evidence type="ECO:0000256" key="2">
    <source>
        <dbReference type="ARBA" id="ARBA00022980"/>
    </source>
</evidence>
<keyword evidence="2 6" id="KW-0689">Ribosomal protein</keyword>
<dbReference type="InterPro" id="IPR037147">
    <property type="entry name" value="Ribosomal_bL28_sf"/>
</dbReference>
<evidence type="ECO:0000256" key="5">
    <source>
        <dbReference type="SAM" id="MobiDB-lite"/>
    </source>
</evidence>
<evidence type="ECO:0000256" key="1">
    <source>
        <dbReference type="ARBA" id="ARBA00008760"/>
    </source>
</evidence>
<evidence type="ECO:0000256" key="4">
    <source>
        <dbReference type="ARBA" id="ARBA00035269"/>
    </source>
</evidence>
<dbReference type="InterPro" id="IPR026569">
    <property type="entry name" value="Ribosomal_bL28"/>
</dbReference>
<dbReference type="PANTHER" id="PTHR13528:SF2">
    <property type="entry name" value="LARGE RIBOSOMAL SUBUNIT PROTEIN BL28M"/>
    <property type="match status" value="1"/>
</dbReference>
<organism evidence="6 7">
    <name type="scientific">Mycena venus</name>
    <dbReference type="NCBI Taxonomy" id="2733690"/>
    <lineage>
        <taxon>Eukaryota</taxon>
        <taxon>Fungi</taxon>
        <taxon>Dikarya</taxon>
        <taxon>Basidiomycota</taxon>
        <taxon>Agaricomycotina</taxon>
        <taxon>Agaricomycetes</taxon>
        <taxon>Agaricomycetidae</taxon>
        <taxon>Agaricales</taxon>
        <taxon>Marasmiineae</taxon>
        <taxon>Mycenaceae</taxon>
        <taxon>Mycena</taxon>
    </lineage>
</organism>
<dbReference type="GO" id="GO:0003735">
    <property type="term" value="F:structural constituent of ribosome"/>
    <property type="evidence" value="ECO:0007669"/>
    <property type="project" value="InterPro"/>
</dbReference>